<proteinExistence type="predicted"/>
<sequence length="244" mass="27513">MKKNFIIQSLLIIMLMSLIPNTTYAKQSIRILVDGKEIVSDEAPFIENGRTMVPVRFIGEALGLEVTFNKNYESTGPFYSIYAERGYATLTNKENGRFIGISDDIVSSDGISYSGGSAKIKNGRTFVPIRMIANALNLDVIWNKSSNTVSLNTRTTSPIIPIYITADGFQLRESKLYSITFKNGRYEFTKPVKYLNFSEDNCTIADFAKYVLENDLEFNEETLFSNTRYNMNDEGNKIEANSAQ</sequence>
<protein>
    <submittedName>
        <fullName evidence="2">Copper amine oxidase N-terminal domain-containing protein</fullName>
    </submittedName>
</protein>
<dbReference type="RefSeq" id="WP_073183968.1">
    <property type="nucleotide sequence ID" value="NZ_FQXI01000004.1"/>
</dbReference>
<dbReference type="Pfam" id="PF07833">
    <property type="entry name" value="Cu_amine_oxidN1"/>
    <property type="match status" value="2"/>
</dbReference>
<dbReference type="AlphaFoldDB" id="A0A1M5R261"/>
<evidence type="ECO:0000313" key="3">
    <source>
        <dbReference type="Proteomes" id="UP000184032"/>
    </source>
</evidence>
<accession>A0A1M5R261</accession>
<dbReference type="OrthoDB" id="2379109at2"/>
<dbReference type="InterPro" id="IPR036582">
    <property type="entry name" value="Mao_N_sf"/>
</dbReference>
<evidence type="ECO:0000313" key="2">
    <source>
        <dbReference type="EMBL" id="SHH20515.1"/>
    </source>
</evidence>
<dbReference type="SUPFAM" id="SSF55383">
    <property type="entry name" value="Copper amine oxidase, domain N"/>
    <property type="match status" value="2"/>
</dbReference>
<dbReference type="InterPro" id="IPR012854">
    <property type="entry name" value="Cu_amine_oxidase-like_N"/>
</dbReference>
<organism evidence="2 3">
    <name type="scientific">Anaerosphaera aminiphila DSM 21120</name>
    <dbReference type="NCBI Taxonomy" id="1120995"/>
    <lineage>
        <taxon>Bacteria</taxon>
        <taxon>Bacillati</taxon>
        <taxon>Bacillota</taxon>
        <taxon>Tissierellia</taxon>
        <taxon>Tissierellales</taxon>
        <taxon>Peptoniphilaceae</taxon>
        <taxon>Anaerosphaera</taxon>
    </lineage>
</organism>
<evidence type="ECO:0000259" key="1">
    <source>
        <dbReference type="Pfam" id="PF07833"/>
    </source>
</evidence>
<reference evidence="2 3" key="1">
    <citation type="submission" date="2016-11" db="EMBL/GenBank/DDBJ databases">
        <authorList>
            <person name="Jaros S."/>
            <person name="Januszkiewicz K."/>
            <person name="Wedrychowicz H."/>
        </authorList>
    </citation>
    <scope>NUCLEOTIDE SEQUENCE [LARGE SCALE GENOMIC DNA]</scope>
    <source>
        <strain evidence="2 3">DSM 21120</strain>
    </source>
</reference>
<feature type="domain" description="Copper amine oxidase-like N-terminal" evidence="1">
    <location>
        <begin position="32"/>
        <end position="71"/>
    </location>
</feature>
<dbReference type="EMBL" id="FQXI01000004">
    <property type="protein sequence ID" value="SHH20515.1"/>
    <property type="molecule type" value="Genomic_DNA"/>
</dbReference>
<feature type="domain" description="Copper amine oxidase-like N-terminal" evidence="1">
    <location>
        <begin position="117"/>
        <end position="153"/>
    </location>
</feature>
<keyword evidence="3" id="KW-1185">Reference proteome</keyword>
<dbReference type="Gene3D" id="3.30.457.10">
    <property type="entry name" value="Copper amine oxidase-like, N-terminal domain"/>
    <property type="match status" value="1"/>
</dbReference>
<name>A0A1M5R261_9FIRM</name>
<gene>
    <name evidence="2" type="ORF">SAMN02745245_00793</name>
</gene>
<dbReference type="Proteomes" id="UP000184032">
    <property type="component" value="Unassembled WGS sequence"/>
</dbReference>
<dbReference type="STRING" id="1120995.SAMN02745245_00793"/>